<evidence type="ECO:0000313" key="8">
    <source>
        <dbReference type="Proteomes" id="UP000385207"/>
    </source>
</evidence>
<proteinExistence type="inferred from homology"/>
<feature type="transmembrane region" description="Helical" evidence="6">
    <location>
        <begin position="199"/>
        <end position="217"/>
    </location>
</feature>
<feature type="transmembrane region" description="Helical" evidence="6">
    <location>
        <begin position="73"/>
        <end position="93"/>
    </location>
</feature>
<evidence type="ECO:0000313" key="7">
    <source>
        <dbReference type="EMBL" id="VVO71853.1"/>
    </source>
</evidence>
<evidence type="ECO:0000256" key="2">
    <source>
        <dbReference type="ARBA" id="ARBA00009142"/>
    </source>
</evidence>
<dbReference type="EMBL" id="CABVII010000005">
    <property type="protein sequence ID" value="VVO71853.1"/>
    <property type="molecule type" value="Genomic_DNA"/>
</dbReference>
<dbReference type="PANTHER" id="PTHR43701:SF2">
    <property type="entry name" value="MEMBRANE TRANSPORTER PROTEIN YJNA-RELATED"/>
    <property type="match status" value="1"/>
</dbReference>
<evidence type="ECO:0000256" key="5">
    <source>
        <dbReference type="ARBA" id="ARBA00023136"/>
    </source>
</evidence>
<name>A0A5E7IKD4_PSEFL</name>
<accession>A0A5E7IKD4</accession>
<reference evidence="7 8" key="1">
    <citation type="submission" date="2019-09" db="EMBL/GenBank/DDBJ databases">
        <authorList>
            <person name="Chandra G."/>
            <person name="Truman W A."/>
        </authorList>
    </citation>
    <scope>NUCLEOTIDE SEQUENCE [LARGE SCALE GENOMIC DNA]</scope>
    <source>
        <strain evidence="7">PS862</strain>
    </source>
</reference>
<feature type="transmembrane region" description="Helical" evidence="6">
    <location>
        <begin position="172"/>
        <end position="192"/>
    </location>
</feature>
<keyword evidence="5 6" id="KW-0472">Membrane</keyword>
<dbReference type="PANTHER" id="PTHR43701">
    <property type="entry name" value="MEMBRANE TRANSPORTER PROTEIN MJ0441-RELATED"/>
    <property type="match status" value="1"/>
</dbReference>
<comment type="subcellular location">
    <subcellularLocation>
        <location evidence="6">Cell membrane</location>
        <topology evidence="6">Multi-pass membrane protein</topology>
    </subcellularLocation>
    <subcellularLocation>
        <location evidence="1">Membrane</location>
        <topology evidence="1">Multi-pass membrane protein</topology>
    </subcellularLocation>
</comment>
<organism evidence="7 8">
    <name type="scientific">Pseudomonas fluorescens</name>
    <dbReference type="NCBI Taxonomy" id="294"/>
    <lineage>
        <taxon>Bacteria</taxon>
        <taxon>Pseudomonadati</taxon>
        <taxon>Pseudomonadota</taxon>
        <taxon>Gammaproteobacteria</taxon>
        <taxon>Pseudomonadales</taxon>
        <taxon>Pseudomonadaceae</taxon>
        <taxon>Pseudomonas</taxon>
    </lineage>
</organism>
<feature type="transmembrane region" description="Helical" evidence="6">
    <location>
        <begin position="137"/>
        <end position="160"/>
    </location>
</feature>
<evidence type="ECO:0000256" key="4">
    <source>
        <dbReference type="ARBA" id="ARBA00022989"/>
    </source>
</evidence>
<dbReference type="RefSeq" id="WP_150783581.1">
    <property type="nucleotide sequence ID" value="NZ_CABVII010000005.1"/>
</dbReference>
<dbReference type="Proteomes" id="UP000385207">
    <property type="component" value="Unassembled WGS sequence"/>
</dbReference>
<feature type="transmembrane region" description="Helical" evidence="6">
    <location>
        <begin position="99"/>
        <end position="117"/>
    </location>
</feature>
<protein>
    <recommendedName>
        <fullName evidence="6">Probable membrane transporter protein</fullName>
    </recommendedName>
</protein>
<dbReference type="Pfam" id="PF01925">
    <property type="entry name" value="TauE"/>
    <property type="match status" value="1"/>
</dbReference>
<evidence type="ECO:0000256" key="6">
    <source>
        <dbReference type="RuleBase" id="RU363041"/>
    </source>
</evidence>
<keyword evidence="3 6" id="KW-0812">Transmembrane</keyword>
<keyword evidence="4 6" id="KW-1133">Transmembrane helix</keyword>
<keyword evidence="6" id="KW-1003">Cell membrane</keyword>
<evidence type="ECO:0000256" key="1">
    <source>
        <dbReference type="ARBA" id="ARBA00004141"/>
    </source>
</evidence>
<evidence type="ECO:0000256" key="3">
    <source>
        <dbReference type="ARBA" id="ARBA00022692"/>
    </source>
</evidence>
<gene>
    <name evidence="7" type="ORF">PS862_01372</name>
</gene>
<feature type="transmembrane region" description="Helical" evidence="6">
    <location>
        <begin position="43"/>
        <end position="61"/>
    </location>
</feature>
<feature type="transmembrane region" description="Helical" evidence="6">
    <location>
        <begin position="7"/>
        <end position="37"/>
    </location>
</feature>
<dbReference type="GO" id="GO:0005886">
    <property type="term" value="C:plasma membrane"/>
    <property type="evidence" value="ECO:0007669"/>
    <property type="project" value="UniProtKB-SubCell"/>
</dbReference>
<dbReference type="InterPro" id="IPR002781">
    <property type="entry name" value="TM_pro_TauE-like"/>
</dbReference>
<dbReference type="AlphaFoldDB" id="A0A5E7IKD4"/>
<comment type="similarity">
    <text evidence="2 6">Belongs to the 4-toluene sulfonate uptake permease (TSUP) (TC 2.A.102) family.</text>
</comment>
<dbReference type="OrthoDB" id="7030574at2"/>
<feature type="transmembrane region" description="Helical" evidence="6">
    <location>
        <begin position="229"/>
        <end position="246"/>
    </location>
</feature>
<dbReference type="InterPro" id="IPR051598">
    <property type="entry name" value="TSUP/Inactive_protease-like"/>
</dbReference>
<sequence>MIDWAMYLLLGAAMGTLGGIFGIGGGLIAIPALVLMFGMDQQLAQGTMLVMVVPNVMLALWRYHQRTRILLRHAAPLAAAGFVFAWIGSIIAVGLDPDAMRIGFAVFMMLLSAYSYLQMYLPKPPPSKELRHPWPWLMVLGSGSGILGGIFGLGSSVLATPVLSTVFGTTQVVAQGLSLALAVPSTGVTLLTYALHDHVLWHLGVPMAVGGLLSVSWGVKLAHALPERLLRTWFCLFLMVCAALMISKA</sequence>